<feature type="region of interest" description="Disordered" evidence="1">
    <location>
        <begin position="191"/>
        <end position="225"/>
    </location>
</feature>
<reference evidence="3" key="1">
    <citation type="journal article" date="2013" name="Genetics">
        <title>The draft genome and transcriptome of Panagrellus redivivus are shaped by the harsh demands of a free-living lifestyle.</title>
        <authorList>
            <person name="Srinivasan J."/>
            <person name="Dillman A.R."/>
            <person name="Macchietto M.G."/>
            <person name="Heikkinen L."/>
            <person name="Lakso M."/>
            <person name="Fracchia K.M."/>
            <person name="Antoshechkin I."/>
            <person name="Mortazavi A."/>
            <person name="Wong G."/>
            <person name="Sternberg P.W."/>
        </authorList>
    </citation>
    <scope>NUCLEOTIDE SEQUENCE [LARGE SCALE GENOMIC DNA]</scope>
    <source>
        <strain evidence="3">MT8872</strain>
    </source>
</reference>
<feature type="region of interest" description="Disordered" evidence="1">
    <location>
        <begin position="110"/>
        <end position="172"/>
    </location>
</feature>
<name>A0A7E4VDX3_PANRE</name>
<dbReference type="Proteomes" id="UP000492821">
    <property type="component" value="Unassembled WGS sequence"/>
</dbReference>
<keyword evidence="3" id="KW-1185">Reference proteome</keyword>
<feature type="chain" id="PRO_5028917965" evidence="2">
    <location>
        <begin position="32"/>
        <end position="259"/>
    </location>
</feature>
<reference evidence="4" key="2">
    <citation type="submission" date="2020-10" db="UniProtKB">
        <authorList>
            <consortium name="WormBaseParasite"/>
        </authorList>
    </citation>
    <scope>IDENTIFICATION</scope>
</reference>
<evidence type="ECO:0000313" key="4">
    <source>
        <dbReference type="WBParaSite" id="Pan_g19883.t1"/>
    </source>
</evidence>
<keyword evidence="2" id="KW-0732">Signal</keyword>
<accession>A0A7E4VDX3</accession>
<feature type="compositionally biased region" description="Polar residues" evidence="1">
    <location>
        <begin position="69"/>
        <end position="86"/>
    </location>
</feature>
<proteinExistence type="predicted"/>
<dbReference type="AlphaFoldDB" id="A0A7E4VDX3"/>
<evidence type="ECO:0000256" key="2">
    <source>
        <dbReference type="SAM" id="SignalP"/>
    </source>
</evidence>
<feature type="region of interest" description="Disordered" evidence="1">
    <location>
        <begin position="68"/>
        <end position="95"/>
    </location>
</feature>
<evidence type="ECO:0000313" key="3">
    <source>
        <dbReference type="Proteomes" id="UP000492821"/>
    </source>
</evidence>
<feature type="signal peptide" evidence="2">
    <location>
        <begin position="1"/>
        <end position="31"/>
    </location>
</feature>
<feature type="compositionally biased region" description="Low complexity" evidence="1">
    <location>
        <begin position="115"/>
        <end position="132"/>
    </location>
</feature>
<evidence type="ECO:0000256" key="1">
    <source>
        <dbReference type="SAM" id="MobiDB-lite"/>
    </source>
</evidence>
<organism evidence="3 4">
    <name type="scientific">Panagrellus redivivus</name>
    <name type="common">Microworm</name>
    <dbReference type="NCBI Taxonomy" id="6233"/>
    <lineage>
        <taxon>Eukaryota</taxon>
        <taxon>Metazoa</taxon>
        <taxon>Ecdysozoa</taxon>
        <taxon>Nematoda</taxon>
        <taxon>Chromadorea</taxon>
        <taxon>Rhabditida</taxon>
        <taxon>Tylenchina</taxon>
        <taxon>Panagrolaimomorpha</taxon>
        <taxon>Panagrolaimoidea</taxon>
        <taxon>Panagrolaimidae</taxon>
        <taxon>Panagrellus</taxon>
    </lineage>
</organism>
<protein>
    <submittedName>
        <fullName evidence="4">DUF148 domain-containing protein</fullName>
    </submittedName>
</protein>
<dbReference type="WBParaSite" id="Pan_g19883.t1">
    <property type="protein sequence ID" value="Pan_g19883.t1"/>
    <property type="gene ID" value="Pan_g19883"/>
</dbReference>
<feature type="compositionally biased region" description="Gly residues" evidence="1">
    <location>
        <begin position="156"/>
        <end position="165"/>
    </location>
</feature>
<sequence length="259" mass="26674">MSHFRAQLSAKPPIMMRAAVLVLIVATAALAAPAPPPPVDQEAVADNVKKFSEMYRLATQLMNLGGKFLNQNGDTPSSSAVRSNSYNEDEDNGIFGNVVRPQLRPVPNYEPSGISSLFGGRSNSNGNRNPLGEYGGRSSFNEYGGSVGGRNPLSEYGGGPLGSGPGPVTPSRQTALDSILNTFLGSSFGGGGNSGASSGPSVTDIFSPSTEEYGGKNSRFGNSEQGSNIQNIIATLTRGGAQPAQPAGDGARSLFGFLG</sequence>